<reference evidence="3" key="2">
    <citation type="submission" date="2021-11" db="EMBL/GenBank/DDBJ databases">
        <authorList>
            <consortium name="Genoscope - CEA"/>
            <person name="William W."/>
        </authorList>
    </citation>
    <scope>NUCLEOTIDE SEQUENCE</scope>
</reference>
<dbReference type="EMBL" id="HBIW01008952">
    <property type="protein sequence ID" value="CAE0692177.1"/>
    <property type="molecule type" value="Transcribed_RNA"/>
</dbReference>
<organism evidence="2">
    <name type="scientific">Pelagomonas calceolata</name>
    <dbReference type="NCBI Taxonomy" id="35677"/>
    <lineage>
        <taxon>Eukaryota</taxon>
        <taxon>Sar</taxon>
        <taxon>Stramenopiles</taxon>
        <taxon>Ochrophyta</taxon>
        <taxon>Pelagophyceae</taxon>
        <taxon>Pelagomonadales</taxon>
        <taxon>Pelagomonadaceae</taxon>
        <taxon>Pelagomonas</taxon>
    </lineage>
</organism>
<feature type="compositionally biased region" description="Basic residues" evidence="1">
    <location>
        <begin position="1196"/>
        <end position="1211"/>
    </location>
</feature>
<protein>
    <submittedName>
        <fullName evidence="2">Uncharacterized protein</fullName>
    </submittedName>
</protein>
<sequence length="1875" mass="197175">MADLPRFGEARQAGAKAKFLLLQNADAPSLLASARAALDRLKAAHPQLAPLLTKRGAKLLDENALDFERATLDAEQRKKHDGRVNAFIRTLAPCCASQDGLIILEALVQTGDATSCAGDALLRALAPHCHVAPAAKIAFKAAATASHDSLAQRWRWARDISTETQNVGFAAHCAADTALAEDLADSTIVSVVQDCRDAISEGGDAQAVSLIYAPIVAFGAACLSTALASSRSKKLARRLLPVLSKVFDDDGDVQARQAAAACLLAAATHGALTSSAIDAASKAILLRVDAGPRELGVALTLCASKKGDDGKLPDGVLQAFLQTEQASSIINALASDRFSCAAMLAPQLVPLACGGSDLATSLLASFEGHAPRIVAALAHEAPRASRDALLEEYVRKCDPNDVPDSLLEGGTTASLIALRLSRGQTHALDDAAKLASASARDIDRDAPLASALIKALPASLDAISSHESLQDILVDAADADASLVAHASSKAVRVVCARRSTRHFRAGDTERALVCAEACLSGEDASEVMEACEAPALFLCVARGDAQGAAGFLDDLASQCASRLAACTVWAPAVAAYLTTTKDEATARHASAALSNGSADDCLEAALRVLSKEESIPFCLARLEAEKATPLTVIEVCFADATEAARAAAGACKGLRGALDSLSTMDQTAAAPLLVGLAHADAQTRLSATHKAVDCAPISSLVKGREAAIADDRETIRRAVEAALKNGQLEEIFDADMLSCWSRDEGDRQLALALLEAFASSIPWSASASTALDAVLGTDEAKPPAKKKRRSLTNSRTSPKKTPVVKTTLGSEKCATYLLATFLQACCDNEVDDAENDRVEGRCLAALSMDCAAVAVRFLPRLSLGDGERSRLFAALLGLLKRDDLQVKRTDVQAACASIANKNDWPRAWAAALRRSDVAGFCGDADALLDASSSQSSCRPLCAAIKRLAPAAPPKKQYLLDRIATSSGFQEGKEDTSFTLKRLLNALEDALTSHADVAGVGAADADVLARIGTDDALRALAALLERCACDGAWEAWLQAARNGDAATASRIARAAIRGYERPPLLVVAAASSDNDDDGALLAACASALDDEGDGKGIAAVVLGLLQRQRDRAAENVLRRTDRESQIDALGHLARCSRPLVQAALDDEFMEEACLPLVRVRDVCNRRGASLALAAVVAGFCRRRVFALQKETPHVATGKKRRRRPGQGKKKPQIVESNPQQQRRRLALCQALSAALASLPYGVSQEEARPRAYSTASRLEAEDQSPIGGDECSQQSFAACARAYARALRRSLGLVDAPGLLSFLERALSVNQPRHVREAALEALAERLDAQPLYDDRSEPSALARVLLEETLPRVAQAIRSDVDDADEDSKHAAVVATRCADVLARALATPLAPPSAKRAFTSVLESASLAAEANVDTSERCAACFRLLQTLFATLREASLPALPAALPKFVAGCASALRKPGRVHVELRRAALDALVVLSAAVPQFLHPHLDSILDIVVDVEAKRSSSQTSVDLLVQPALDSDDEDDLNGDEARTARRVARALASGVEPRLLVPAYVSCTGRAWASSSDGAPAAALRLTKVCVDKCGRGAAKAHAAQIATLALGSHDACSRLDDRSSVESACVELSLALLAKLSEGELVDWLRAAEHWAAAAPDGSLPSKDGSLVAAPSDEDASARRKAYAALHLATLAKRFRQLAAPRIADSSLERLARDVQGGAGDASTQRLLAARSASAMAEVVAHLPEKLDADRCDCCVEGLVAALTHSADVWPDRASFLRHASKALSPACAAVAERVQDVPKRRDFALKLMLLARDGTVGTRRASLNAVRAICDALREDVADFANQLVQGVAEALDDAETAADARAVVVLVEQHTGIRLV</sequence>
<feature type="region of interest" description="Disordered" evidence="1">
    <location>
        <begin position="780"/>
        <end position="804"/>
    </location>
</feature>
<dbReference type="SUPFAM" id="SSF48371">
    <property type="entry name" value="ARM repeat"/>
    <property type="match status" value="1"/>
</dbReference>
<gene>
    <name evidence="2" type="ORF">PCAL00307_LOCUS7613</name>
    <name evidence="3" type="ORF">PECAL_3P09680</name>
</gene>
<dbReference type="InterPro" id="IPR011989">
    <property type="entry name" value="ARM-like"/>
</dbReference>
<evidence type="ECO:0000313" key="4">
    <source>
        <dbReference type="Proteomes" id="UP000789595"/>
    </source>
</evidence>
<dbReference type="Gene3D" id="1.25.10.10">
    <property type="entry name" value="Leucine-rich Repeat Variant"/>
    <property type="match status" value="1"/>
</dbReference>
<feature type="region of interest" description="Disordered" evidence="1">
    <location>
        <begin position="1191"/>
        <end position="1220"/>
    </location>
</feature>
<proteinExistence type="predicted"/>
<reference evidence="2" key="1">
    <citation type="submission" date="2021-01" db="EMBL/GenBank/DDBJ databases">
        <authorList>
            <person name="Corre E."/>
            <person name="Pelletier E."/>
            <person name="Niang G."/>
            <person name="Scheremetjew M."/>
            <person name="Finn R."/>
            <person name="Kale V."/>
            <person name="Holt S."/>
            <person name="Cochrane G."/>
            <person name="Meng A."/>
            <person name="Brown T."/>
            <person name="Cohen L."/>
        </authorList>
    </citation>
    <scope>NUCLEOTIDE SEQUENCE</scope>
    <source>
        <strain evidence="2">CCMP1756</strain>
    </source>
</reference>
<dbReference type="InterPro" id="IPR016024">
    <property type="entry name" value="ARM-type_fold"/>
</dbReference>
<dbReference type="OrthoDB" id="10692888at2759"/>
<evidence type="ECO:0000256" key="1">
    <source>
        <dbReference type="SAM" id="MobiDB-lite"/>
    </source>
</evidence>
<dbReference type="Proteomes" id="UP000789595">
    <property type="component" value="Unassembled WGS sequence"/>
</dbReference>
<evidence type="ECO:0000313" key="2">
    <source>
        <dbReference type="EMBL" id="CAE0692177.1"/>
    </source>
</evidence>
<dbReference type="EMBL" id="CAKKNE010000003">
    <property type="protein sequence ID" value="CAH0371048.1"/>
    <property type="molecule type" value="Genomic_DNA"/>
</dbReference>
<name>A0A7S4E694_9STRA</name>
<keyword evidence="4" id="KW-1185">Reference proteome</keyword>
<accession>A0A7S4E694</accession>
<evidence type="ECO:0000313" key="3">
    <source>
        <dbReference type="EMBL" id="CAH0371048.1"/>
    </source>
</evidence>